<feature type="transmembrane region" description="Helical" evidence="1">
    <location>
        <begin position="260"/>
        <end position="281"/>
    </location>
</feature>
<dbReference type="InterPro" id="IPR050879">
    <property type="entry name" value="Acyltransferase_3"/>
</dbReference>
<protein>
    <submittedName>
        <fullName evidence="3">Acyltransferase family protein</fullName>
    </submittedName>
</protein>
<evidence type="ECO:0000259" key="2">
    <source>
        <dbReference type="Pfam" id="PF01757"/>
    </source>
</evidence>
<dbReference type="InterPro" id="IPR002656">
    <property type="entry name" value="Acyl_transf_3_dom"/>
</dbReference>
<feature type="transmembrane region" description="Helical" evidence="1">
    <location>
        <begin position="12"/>
        <end position="36"/>
    </location>
</feature>
<dbReference type="AlphaFoldDB" id="A0A844X9J7"/>
<name>A0A844X9J7_9SPHN</name>
<feature type="transmembrane region" description="Helical" evidence="1">
    <location>
        <begin position="181"/>
        <end position="200"/>
    </location>
</feature>
<dbReference type="GO" id="GO:0000271">
    <property type="term" value="P:polysaccharide biosynthetic process"/>
    <property type="evidence" value="ECO:0007669"/>
    <property type="project" value="TreeGrafter"/>
</dbReference>
<feature type="transmembrane region" description="Helical" evidence="1">
    <location>
        <begin position="137"/>
        <end position="169"/>
    </location>
</feature>
<dbReference type="EMBL" id="WUBR01000001">
    <property type="protein sequence ID" value="MWV26626.1"/>
    <property type="molecule type" value="Genomic_DNA"/>
</dbReference>
<dbReference type="PANTHER" id="PTHR23028:SF131">
    <property type="entry name" value="BLR2367 PROTEIN"/>
    <property type="match status" value="1"/>
</dbReference>
<organism evidence="3 4">
    <name type="scientific">Aurantiacibacter rhizosphaerae</name>
    <dbReference type="NCBI Taxonomy" id="2691582"/>
    <lineage>
        <taxon>Bacteria</taxon>
        <taxon>Pseudomonadati</taxon>
        <taxon>Pseudomonadota</taxon>
        <taxon>Alphaproteobacteria</taxon>
        <taxon>Sphingomonadales</taxon>
        <taxon>Erythrobacteraceae</taxon>
        <taxon>Aurantiacibacter</taxon>
    </lineage>
</organism>
<keyword evidence="1" id="KW-0472">Membrane</keyword>
<keyword evidence="4" id="KW-1185">Reference proteome</keyword>
<reference evidence="3 4" key="1">
    <citation type="submission" date="2019-12" db="EMBL/GenBank/DDBJ databases">
        <authorList>
            <person name="Lee S.D."/>
        </authorList>
    </citation>
    <scope>NUCLEOTIDE SEQUENCE [LARGE SCALE GENOMIC DNA]</scope>
    <source>
        <strain evidence="3 4">GH3-10</strain>
    </source>
</reference>
<dbReference type="GO" id="GO:0016020">
    <property type="term" value="C:membrane"/>
    <property type="evidence" value="ECO:0007669"/>
    <property type="project" value="TreeGrafter"/>
</dbReference>
<keyword evidence="1" id="KW-1133">Transmembrane helix</keyword>
<evidence type="ECO:0000256" key="1">
    <source>
        <dbReference type="SAM" id="Phobius"/>
    </source>
</evidence>
<dbReference type="Pfam" id="PF01757">
    <property type="entry name" value="Acyl_transf_3"/>
    <property type="match status" value="1"/>
</dbReference>
<feature type="domain" description="Acyltransferase 3" evidence="2">
    <location>
        <begin position="10"/>
        <end position="301"/>
    </location>
</feature>
<feature type="transmembrane region" description="Helical" evidence="1">
    <location>
        <begin position="287"/>
        <end position="305"/>
    </location>
</feature>
<proteinExistence type="predicted"/>
<feature type="transmembrane region" description="Helical" evidence="1">
    <location>
        <begin position="83"/>
        <end position="103"/>
    </location>
</feature>
<feature type="transmembrane region" description="Helical" evidence="1">
    <location>
        <begin position="42"/>
        <end position="62"/>
    </location>
</feature>
<dbReference type="PANTHER" id="PTHR23028">
    <property type="entry name" value="ACETYLTRANSFERASE"/>
    <property type="match status" value="1"/>
</dbReference>
<accession>A0A844X9J7</accession>
<reference evidence="3 4" key="2">
    <citation type="submission" date="2020-02" db="EMBL/GenBank/DDBJ databases">
        <title>Erythrobacter dongmakensis sp. nov., isolated from a tidal mudflat.</title>
        <authorList>
            <person name="Kim I.S."/>
        </authorList>
    </citation>
    <scope>NUCLEOTIDE SEQUENCE [LARGE SCALE GENOMIC DNA]</scope>
    <source>
        <strain evidence="3 4">GH3-10</strain>
    </source>
</reference>
<dbReference type="GO" id="GO:0016747">
    <property type="term" value="F:acyltransferase activity, transferring groups other than amino-acyl groups"/>
    <property type="evidence" value="ECO:0007669"/>
    <property type="project" value="InterPro"/>
</dbReference>
<comment type="caution">
    <text evidence="3">The sequence shown here is derived from an EMBL/GenBank/DDBJ whole genome shotgun (WGS) entry which is preliminary data.</text>
</comment>
<evidence type="ECO:0000313" key="3">
    <source>
        <dbReference type="EMBL" id="MWV26626.1"/>
    </source>
</evidence>
<gene>
    <name evidence="3" type="ORF">GRF63_01790</name>
</gene>
<keyword evidence="3" id="KW-0012">Acyltransferase</keyword>
<dbReference type="Proteomes" id="UP000461409">
    <property type="component" value="Unassembled WGS sequence"/>
</dbReference>
<evidence type="ECO:0000313" key="4">
    <source>
        <dbReference type="Proteomes" id="UP000461409"/>
    </source>
</evidence>
<keyword evidence="3" id="KW-0808">Transferase</keyword>
<sequence length="338" mass="37594">MMQSRGELYLSIHYLRAIAALMVVARHCIVYAHVPISDRTQFVWLGYGVALFFVISGFVMVASTQGRDMTPREFLVKRAVRIAPLYCVITLAWAAMIANWDIARLLHSFAFVFYRDPVTGAISDPVLEPGWTLNFEMFFYAVFAASLMIPSRARLWCVGAFFALILALAPLEIYPPQLQRLAHPFLVLFVGGMAIARLGLRLPAVFLPVGLGMLAFAGELASNIWIAQFLPVMMIVMAARSFDGRLPEWRMPMLLGDASYAIYLSHIMVMQVGVMLVLPALPGLLGFAWLMLVSTLVGIAIHLWVEQPLTHGIRRLARRRDAKVADGSLQSGRHSTAS</sequence>
<keyword evidence="1" id="KW-0812">Transmembrane</keyword>